<sequence>MQDQAPANLLILQLPTWLRGKHVCSTRPRPEVQIRVLQRTFTPTFTAHGSRKYQYARLAESVTQRVFDQDPRLQIWQRPNFFVPFQLPARSLGAIFMHIYIHIFMINAKAASTQDPRLGQALTHRQRLQHGQQHQEGSRAEHPQSTPGGPEQLPEQQYEIQSPSRQLINQQFILKATPKRKEKSQRGQGKITPGHSKPVLAQLFRHFPYQKLLHVTPARIAPSILYQKSRLSQNLAQNLPQI</sequence>
<organism evidence="2">
    <name type="scientific">Hexamita inflata</name>
    <dbReference type="NCBI Taxonomy" id="28002"/>
    <lineage>
        <taxon>Eukaryota</taxon>
        <taxon>Metamonada</taxon>
        <taxon>Diplomonadida</taxon>
        <taxon>Hexamitidae</taxon>
        <taxon>Hexamitinae</taxon>
        <taxon>Hexamita</taxon>
    </lineage>
</organism>
<feature type="region of interest" description="Disordered" evidence="1">
    <location>
        <begin position="176"/>
        <end position="195"/>
    </location>
</feature>
<evidence type="ECO:0000313" key="3">
    <source>
        <dbReference type="EMBL" id="CAL6070412.1"/>
    </source>
</evidence>
<reference evidence="3 4" key="2">
    <citation type="submission" date="2024-07" db="EMBL/GenBank/DDBJ databases">
        <authorList>
            <person name="Akdeniz Z."/>
        </authorList>
    </citation>
    <scope>NUCLEOTIDE SEQUENCE [LARGE SCALE GENOMIC DNA]</scope>
</reference>
<keyword evidence="4" id="KW-1185">Reference proteome</keyword>
<feature type="region of interest" description="Disordered" evidence="1">
    <location>
        <begin position="123"/>
        <end position="160"/>
    </location>
</feature>
<evidence type="ECO:0000313" key="2">
    <source>
        <dbReference type="EMBL" id="CAI9959993.1"/>
    </source>
</evidence>
<accession>A0AA86QKL5</accession>
<evidence type="ECO:0000256" key="1">
    <source>
        <dbReference type="SAM" id="MobiDB-lite"/>
    </source>
</evidence>
<dbReference type="AlphaFoldDB" id="A0AA86QKL5"/>
<protein>
    <submittedName>
        <fullName evidence="3">Hypothetical_protein</fullName>
    </submittedName>
</protein>
<dbReference type="EMBL" id="CAXDID020000283">
    <property type="protein sequence ID" value="CAL6070412.1"/>
    <property type="molecule type" value="Genomic_DNA"/>
</dbReference>
<evidence type="ECO:0000313" key="4">
    <source>
        <dbReference type="Proteomes" id="UP001642409"/>
    </source>
</evidence>
<dbReference type="EMBL" id="CATOUU010000927">
    <property type="protein sequence ID" value="CAI9959993.1"/>
    <property type="molecule type" value="Genomic_DNA"/>
</dbReference>
<comment type="caution">
    <text evidence="2">The sequence shown here is derived from an EMBL/GenBank/DDBJ whole genome shotgun (WGS) entry which is preliminary data.</text>
</comment>
<name>A0AA86QKL5_9EUKA</name>
<gene>
    <name evidence="2" type="ORF">HINF_LOCUS47638</name>
    <name evidence="3" type="ORF">HINF_LOCUS54443</name>
</gene>
<dbReference type="Proteomes" id="UP001642409">
    <property type="component" value="Unassembled WGS sequence"/>
</dbReference>
<proteinExistence type="predicted"/>
<reference evidence="2" key="1">
    <citation type="submission" date="2023-06" db="EMBL/GenBank/DDBJ databases">
        <authorList>
            <person name="Kurt Z."/>
        </authorList>
    </citation>
    <scope>NUCLEOTIDE SEQUENCE</scope>
</reference>